<reference evidence="4" key="1">
    <citation type="submission" date="2018-02" db="EMBL/GenBank/DDBJ databases">
        <authorList>
            <person name="Cohen D.B."/>
            <person name="Kent A.D."/>
        </authorList>
    </citation>
    <scope>NUCLEOTIDE SEQUENCE</scope>
</reference>
<feature type="region of interest" description="Disordered" evidence="1">
    <location>
        <begin position="815"/>
        <end position="846"/>
    </location>
</feature>
<evidence type="ECO:0000313" key="4">
    <source>
        <dbReference type="EMBL" id="SPC91108.1"/>
    </source>
</evidence>
<feature type="domain" description="Reverse transcriptase Ty1/copia-type" evidence="2">
    <location>
        <begin position="301"/>
        <end position="544"/>
    </location>
</feature>
<dbReference type="Pfam" id="PF14244">
    <property type="entry name" value="Retrotran_gag_3"/>
    <property type="match status" value="1"/>
</dbReference>
<accession>A0A2N9FV61</accession>
<organism evidence="4">
    <name type="scientific">Fagus sylvatica</name>
    <name type="common">Beechnut</name>
    <dbReference type="NCBI Taxonomy" id="28930"/>
    <lineage>
        <taxon>Eukaryota</taxon>
        <taxon>Viridiplantae</taxon>
        <taxon>Streptophyta</taxon>
        <taxon>Embryophyta</taxon>
        <taxon>Tracheophyta</taxon>
        <taxon>Spermatophyta</taxon>
        <taxon>Magnoliopsida</taxon>
        <taxon>eudicotyledons</taxon>
        <taxon>Gunneridae</taxon>
        <taxon>Pentapetalae</taxon>
        <taxon>rosids</taxon>
        <taxon>fabids</taxon>
        <taxon>Fagales</taxon>
        <taxon>Fagaceae</taxon>
        <taxon>Fagus</taxon>
    </lineage>
</organism>
<evidence type="ECO:0000259" key="2">
    <source>
        <dbReference type="Pfam" id="PF07727"/>
    </source>
</evidence>
<dbReference type="SUPFAM" id="SSF56672">
    <property type="entry name" value="DNA/RNA polymerases"/>
    <property type="match status" value="1"/>
</dbReference>
<dbReference type="InterPro" id="IPR029472">
    <property type="entry name" value="Copia-like_N"/>
</dbReference>
<evidence type="ECO:0008006" key="5">
    <source>
        <dbReference type="Google" id="ProtNLM"/>
    </source>
</evidence>
<name>A0A2N9FV61_FAGSY</name>
<evidence type="ECO:0000256" key="1">
    <source>
        <dbReference type="SAM" id="MobiDB-lite"/>
    </source>
</evidence>
<dbReference type="InterPro" id="IPR043502">
    <property type="entry name" value="DNA/RNA_pol_sf"/>
</dbReference>
<feature type="domain" description="Retrotransposon Copia-like N-terminal" evidence="3">
    <location>
        <begin position="42"/>
        <end position="85"/>
    </location>
</feature>
<gene>
    <name evidence="4" type="ORF">FSB_LOCUS18990</name>
</gene>
<proteinExistence type="predicted"/>
<dbReference type="Pfam" id="PF07727">
    <property type="entry name" value="RVT_2"/>
    <property type="match status" value="1"/>
</dbReference>
<evidence type="ECO:0000259" key="3">
    <source>
        <dbReference type="Pfam" id="PF14244"/>
    </source>
</evidence>
<dbReference type="AlphaFoldDB" id="A0A2N9FV61"/>
<dbReference type="PANTHER" id="PTHR11439">
    <property type="entry name" value="GAG-POL-RELATED RETROTRANSPOSON"/>
    <property type="match status" value="1"/>
</dbReference>
<protein>
    <recommendedName>
        <fullName evidence="5">Reverse transcriptase Ty1/copia-type domain-containing protein</fullName>
    </recommendedName>
</protein>
<dbReference type="PANTHER" id="PTHR11439:SF498">
    <property type="entry name" value="DNAK FAMILY PROTEIN"/>
    <property type="match status" value="1"/>
</dbReference>
<feature type="compositionally biased region" description="Polar residues" evidence="1">
    <location>
        <begin position="837"/>
        <end position="846"/>
    </location>
</feature>
<dbReference type="EMBL" id="OIVN01001203">
    <property type="protein sequence ID" value="SPC91108.1"/>
    <property type="molecule type" value="Genomic_DNA"/>
</dbReference>
<sequence length="846" mass="95100">MSSTETPLKNIEIPPSSSSSSTAIVLSSIDNPRNPYYLNNGDNPGILLVTEKLIGENFHTWQTSMTRTLSTKNKLGFVNGPISQPIDPLDPLFDIWRRCNDLVLSWLTNCMSREIYTSVIYVVTAKEIWDELRDRYSDYDGPRIRSIGGQGILPLPTVESTTLVSRKDKLTCSHYGYKGHTTEKCYGYPLGFQSRNKTTPTANQVSGPFIHVVGDFVSQPSHHQAATSNVSSNMAGPPLPSTLGIPYALSSTLSYSQLSPSHRQFSLALTTISEPTSFAQANQIPHWKEAMLAKFTAFEANDTWIVTDLPARKQPIGCKWVYKVKLKADGSLERYKARLVAKGYTQQEGLDYSETFSLVAKFTTVRTLLAVASVYGWSFTQLDVNNAFLHGELHEEVYMVMPPGFASKGETHKVCKLNKSLYGLKQASRQWFTKFSSTILQHGFIQSKSDYSLFTRSHGSSFITLLVYVDDILISSNDMESVTKLKNALDAEFKLKDLGNLKYFLGLEVVRSSKGISLCQRKYALEVLFDSGMLGSKPLQTPMEQNMKLSETDGTLLDDPVVYRRLVGRLLYLTMTRPDLSYSVQKLSQFMAKLTTSHLTAAYRVLRYVKGSPRQGLFFSSSNNLQLKSFSDSDWASCLDTRRSITAYLGGSIRTRILSNRRQLGPQAETFKQEGYFDHDRQELLRSSRNLDQKMTPWHKEHSNGLCSEDHILRTQARLCARPVLLESRRNKAMLKIPELLPRRYHACAQSLPDSQQVDPQAQTRWKEDMFMHGVELSDSQDFPLSSRNLGVKNVLQRTKNTLVAPVRGTISREPKLGLPQVQNFKGKGSASFPTVPRTSKTDFGS</sequence>
<feature type="region of interest" description="Disordered" evidence="1">
    <location>
        <begin position="1"/>
        <end position="21"/>
    </location>
</feature>
<dbReference type="InterPro" id="IPR013103">
    <property type="entry name" value="RVT_2"/>
</dbReference>